<keyword evidence="2 4" id="KW-0808">Transferase</keyword>
<gene>
    <name evidence="6" type="ORF">SAMN05216439_0378</name>
</gene>
<dbReference type="Proteomes" id="UP000199506">
    <property type="component" value="Unassembled WGS sequence"/>
</dbReference>
<evidence type="ECO:0000313" key="6">
    <source>
        <dbReference type="EMBL" id="SEL34270.1"/>
    </source>
</evidence>
<evidence type="ECO:0000313" key="7">
    <source>
        <dbReference type="Proteomes" id="UP000199506"/>
    </source>
</evidence>
<dbReference type="PRINTS" id="PR00990">
    <property type="entry name" value="RIBOKINASE"/>
</dbReference>
<proteinExistence type="inferred from homology"/>
<dbReference type="Gene3D" id="3.40.1190.20">
    <property type="match status" value="1"/>
</dbReference>
<comment type="similarity">
    <text evidence="1 4">Belongs to the carbohydrate kinase PfkB family.</text>
</comment>
<sequence>MEILDDDINAEVVGFGALNVDKLYSVANIAGKDEESFIKSETDTPGGSAANTIVGLSRLGCSTSIIGKIAEDNDGDLIEYNLAINGVYSNNLIYSETGSTGKCLGFVDDEGERCLYINPGVNDEIQLGEINPLNIMRCKIMHYTSFVGDSFKTQIELLDLLNENTVLSFDPGMLYVQKGFDELKPILDRTGILLINESELRLLCNNNKSSLKELAIGFLDLGIETVVVKQGAKGVFAINNSTDCFVESYECDVVDTTGAGDSFNSGFLYSFLKGYDLEKSCRIGNWVASKSIEGFGMDKFPSAKDLEDFLSEFNY</sequence>
<dbReference type="SUPFAM" id="SSF53613">
    <property type="entry name" value="Ribokinase-like"/>
    <property type="match status" value="1"/>
</dbReference>
<organism evidence="6 7">
    <name type="scientific">Methanobrevibacter gottschalkii</name>
    <dbReference type="NCBI Taxonomy" id="190974"/>
    <lineage>
        <taxon>Archaea</taxon>
        <taxon>Methanobacteriati</taxon>
        <taxon>Methanobacteriota</taxon>
        <taxon>Methanomada group</taxon>
        <taxon>Methanobacteria</taxon>
        <taxon>Methanobacteriales</taxon>
        <taxon>Methanobacteriaceae</taxon>
        <taxon>Methanobrevibacter</taxon>
    </lineage>
</organism>
<dbReference type="EMBL" id="FOAK01000015">
    <property type="protein sequence ID" value="SEL34270.1"/>
    <property type="molecule type" value="Genomic_DNA"/>
</dbReference>
<evidence type="ECO:0000256" key="2">
    <source>
        <dbReference type="ARBA" id="ARBA00022679"/>
    </source>
</evidence>
<evidence type="ECO:0000256" key="3">
    <source>
        <dbReference type="ARBA" id="ARBA00022777"/>
    </source>
</evidence>
<dbReference type="RefSeq" id="WP_091699853.1">
    <property type="nucleotide sequence ID" value="NZ_FOAK01000015.1"/>
</dbReference>
<dbReference type="InterPro" id="IPR002173">
    <property type="entry name" value="Carboh/pur_kinase_PfkB_CS"/>
</dbReference>
<dbReference type="Pfam" id="PF00294">
    <property type="entry name" value="PfkB"/>
    <property type="match status" value="1"/>
</dbReference>
<name>A0A1H7PER7_9EURY</name>
<dbReference type="GO" id="GO:0016301">
    <property type="term" value="F:kinase activity"/>
    <property type="evidence" value="ECO:0007669"/>
    <property type="project" value="UniProtKB-KW"/>
</dbReference>
<dbReference type="PANTHER" id="PTHR43320:SF3">
    <property type="entry name" value="CARBOHYDRATE KINASE PFKB DOMAIN-CONTAINING PROTEIN"/>
    <property type="match status" value="1"/>
</dbReference>
<evidence type="ECO:0000256" key="1">
    <source>
        <dbReference type="ARBA" id="ARBA00010688"/>
    </source>
</evidence>
<dbReference type="PANTHER" id="PTHR43320">
    <property type="entry name" value="SUGAR KINASE"/>
    <property type="match status" value="1"/>
</dbReference>
<reference evidence="6 7" key="1">
    <citation type="submission" date="2016-10" db="EMBL/GenBank/DDBJ databases">
        <authorList>
            <person name="de Groot N.N."/>
        </authorList>
    </citation>
    <scope>NUCLEOTIDE SEQUENCE [LARGE SCALE GENOMIC DNA]</scope>
    <source>
        <strain evidence="6 7">DSM 11978</strain>
    </source>
</reference>
<dbReference type="STRING" id="190974.SAMN05216439_0378"/>
<dbReference type="AlphaFoldDB" id="A0A1H7PER7"/>
<dbReference type="InterPro" id="IPR011611">
    <property type="entry name" value="PfkB_dom"/>
</dbReference>
<accession>A0A1H7PER7</accession>
<dbReference type="OrthoDB" id="26949at2157"/>
<evidence type="ECO:0000256" key="4">
    <source>
        <dbReference type="RuleBase" id="RU003704"/>
    </source>
</evidence>
<protein>
    <submittedName>
        <fullName evidence="6">Ribokinase</fullName>
    </submittedName>
</protein>
<dbReference type="InterPro" id="IPR052700">
    <property type="entry name" value="Carb_kinase_PfkB-like"/>
</dbReference>
<dbReference type="InterPro" id="IPR029056">
    <property type="entry name" value="Ribokinase-like"/>
</dbReference>
<dbReference type="CDD" id="cd01942">
    <property type="entry name" value="ribokinase_group_A"/>
    <property type="match status" value="1"/>
</dbReference>
<dbReference type="PROSITE" id="PS00584">
    <property type="entry name" value="PFKB_KINASES_2"/>
    <property type="match status" value="1"/>
</dbReference>
<evidence type="ECO:0000259" key="5">
    <source>
        <dbReference type="Pfam" id="PF00294"/>
    </source>
</evidence>
<keyword evidence="3 4" id="KW-0418">Kinase</keyword>
<feature type="domain" description="Carbohydrate kinase PfkB" evidence="5">
    <location>
        <begin position="11"/>
        <end position="296"/>
    </location>
</feature>
<dbReference type="InterPro" id="IPR002139">
    <property type="entry name" value="Ribo/fructo_kinase"/>
</dbReference>